<dbReference type="EMBL" id="JBBCAQ010000007">
    <property type="protein sequence ID" value="KAK7602765.1"/>
    <property type="molecule type" value="Genomic_DNA"/>
</dbReference>
<feature type="region of interest" description="Disordered" evidence="1">
    <location>
        <begin position="104"/>
        <end position="127"/>
    </location>
</feature>
<protein>
    <submittedName>
        <fullName evidence="2">Uncharacterized protein</fullName>
    </submittedName>
</protein>
<organism evidence="2 3">
    <name type="scientific">Parthenolecanium corni</name>
    <dbReference type="NCBI Taxonomy" id="536013"/>
    <lineage>
        <taxon>Eukaryota</taxon>
        <taxon>Metazoa</taxon>
        <taxon>Ecdysozoa</taxon>
        <taxon>Arthropoda</taxon>
        <taxon>Hexapoda</taxon>
        <taxon>Insecta</taxon>
        <taxon>Pterygota</taxon>
        <taxon>Neoptera</taxon>
        <taxon>Paraneoptera</taxon>
        <taxon>Hemiptera</taxon>
        <taxon>Sternorrhyncha</taxon>
        <taxon>Coccoidea</taxon>
        <taxon>Coccidae</taxon>
        <taxon>Parthenolecanium</taxon>
    </lineage>
</organism>
<evidence type="ECO:0000256" key="1">
    <source>
        <dbReference type="SAM" id="MobiDB-lite"/>
    </source>
</evidence>
<feature type="compositionally biased region" description="Acidic residues" evidence="1">
    <location>
        <begin position="117"/>
        <end position="127"/>
    </location>
</feature>
<evidence type="ECO:0000313" key="2">
    <source>
        <dbReference type="EMBL" id="KAK7602765.1"/>
    </source>
</evidence>
<gene>
    <name evidence="2" type="ORF">V9T40_006739</name>
</gene>
<keyword evidence="3" id="KW-1185">Reference proteome</keyword>
<sequence length="127" mass="14195">MELGHPQAGTGKLAIDKHKNETAQLGPRRQSCAHVSSKFSRLHDVMGECDDQAMVLKSKSVAYGLMALPYPACLYGCRCSAGYRMVLYDVDDDVCSSCKWEEKQLGKERRVHTAHGEDDDDDDEEEK</sequence>
<reference evidence="2 3" key="1">
    <citation type="submission" date="2024-03" db="EMBL/GenBank/DDBJ databases">
        <title>Adaptation during the transition from Ophiocordyceps entomopathogen to insect associate is accompanied by gene loss and intensified selection.</title>
        <authorList>
            <person name="Ward C.M."/>
            <person name="Onetto C.A."/>
            <person name="Borneman A.R."/>
        </authorList>
    </citation>
    <scope>NUCLEOTIDE SEQUENCE [LARGE SCALE GENOMIC DNA]</scope>
    <source>
        <strain evidence="2">AWRI1</strain>
        <tissue evidence="2">Single Adult Female</tissue>
    </source>
</reference>
<comment type="caution">
    <text evidence="2">The sequence shown here is derived from an EMBL/GenBank/DDBJ whole genome shotgun (WGS) entry which is preliminary data.</text>
</comment>
<accession>A0AAN9Y9V2</accession>
<name>A0AAN9Y9V2_9HEMI</name>
<dbReference type="AlphaFoldDB" id="A0AAN9Y9V2"/>
<proteinExistence type="predicted"/>
<dbReference type="Proteomes" id="UP001367676">
    <property type="component" value="Unassembled WGS sequence"/>
</dbReference>
<evidence type="ECO:0000313" key="3">
    <source>
        <dbReference type="Proteomes" id="UP001367676"/>
    </source>
</evidence>